<evidence type="ECO:0000313" key="2">
    <source>
        <dbReference type="EMBL" id="KAG9687611.1"/>
    </source>
</evidence>
<dbReference type="OrthoDB" id="6499973at2759"/>
<feature type="non-terminal residue" evidence="2">
    <location>
        <position position="193"/>
    </location>
</feature>
<dbReference type="EMBL" id="JAHFXF010000446">
    <property type="protein sequence ID" value="KAG9687611.1"/>
    <property type="molecule type" value="Genomic_DNA"/>
</dbReference>
<accession>A0A9P8J6R4</accession>
<evidence type="ECO:0000256" key="1">
    <source>
        <dbReference type="SAM" id="MobiDB-lite"/>
    </source>
</evidence>
<sequence>MAFGDIWKMEFGFFMRDCPGTTNKNWGFYVYFTYDRTDEVHDNEVVAKLRGYSEALFKHLFKQPYGERMNAALHLDDVPLHGASSDQVRLHFKMHYRTEKFVGPRNDVVLVVDDEVLESVQAGPPPMINLPGHTGADSRYYARTKGPDGEDDIFVKALQLRYTGGEEGKVCQQRPRWRGSLERPTQSLSVGAF</sequence>
<reference evidence="2" key="1">
    <citation type="journal article" date="2021" name="J Fungi (Basel)">
        <title>Virulence traits and population genomics of the black yeast Aureobasidium melanogenum.</title>
        <authorList>
            <person name="Cernosa A."/>
            <person name="Sun X."/>
            <person name="Gostincar C."/>
            <person name="Fang C."/>
            <person name="Gunde-Cimerman N."/>
            <person name="Song Z."/>
        </authorList>
    </citation>
    <scope>NUCLEOTIDE SEQUENCE</scope>
    <source>
        <strain evidence="2">EXF-9911</strain>
    </source>
</reference>
<reference evidence="2" key="2">
    <citation type="submission" date="2021-08" db="EMBL/GenBank/DDBJ databases">
        <authorList>
            <person name="Gostincar C."/>
            <person name="Sun X."/>
            <person name="Song Z."/>
            <person name="Gunde-Cimerman N."/>
        </authorList>
    </citation>
    <scope>NUCLEOTIDE SEQUENCE</scope>
    <source>
        <strain evidence="2">EXF-9911</strain>
    </source>
</reference>
<feature type="compositionally biased region" description="Polar residues" evidence="1">
    <location>
        <begin position="183"/>
        <end position="193"/>
    </location>
</feature>
<organism evidence="2 3">
    <name type="scientific">Aureobasidium melanogenum</name>
    <name type="common">Aureobasidium pullulans var. melanogenum</name>
    <dbReference type="NCBI Taxonomy" id="46634"/>
    <lineage>
        <taxon>Eukaryota</taxon>
        <taxon>Fungi</taxon>
        <taxon>Dikarya</taxon>
        <taxon>Ascomycota</taxon>
        <taxon>Pezizomycotina</taxon>
        <taxon>Dothideomycetes</taxon>
        <taxon>Dothideomycetidae</taxon>
        <taxon>Dothideales</taxon>
        <taxon>Saccotheciaceae</taxon>
        <taxon>Aureobasidium</taxon>
    </lineage>
</organism>
<comment type="caution">
    <text evidence="2">The sequence shown here is derived from an EMBL/GenBank/DDBJ whole genome shotgun (WGS) entry which is preliminary data.</text>
</comment>
<name>A0A9P8J6R4_AURME</name>
<dbReference type="Proteomes" id="UP000779574">
    <property type="component" value="Unassembled WGS sequence"/>
</dbReference>
<protein>
    <submittedName>
        <fullName evidence="2">Uncharacterized protein</fullName>
    </submittedName>
</protein>
<gene>
    <name evidence="2" type="ORF">KCU76_g10205</name>
</gene>
<feature type="region of interest" description="Disordered" evidence="1">
    <location>
        <begin position="173"/>
        <end position="193"/>
    </location>
</feature>
<dbReference type="AlphaFoldDB" id="A0A9P8J6R4"/>
<proteinExistence type="predicted"/>
<evidence type="ECO:0000313" key="3">
    <source>
        <dbReference type="Proteomes" id="UP000779574"/>
    </source>
</evidence>